<keyword evidence="1" id="KW-1133">Transmembrane helix</keyword>
<name>A0A7J6Y237_TRYCR</name>
<accession>A0A7J6Y237</accession>
<dbReference type="AlphaFoldDB" id="A0A7J6Y237"/>
<dbReference type="GO" id="GO:0005634">
    <property type="term" value="C:nucleus"/>
    <property type="evidence" value="ECO:0007669"/>
    <property type="project" value="UniProtKB-ARBA"/>
</dbReference>
<evidence type="ECO:0000313" key="4">
    <source>
        <dbReference type="Proteomes" id="UP000583944"/>
    </source>
</evidence>
<feature type="transmembrane region" description="Helical" evidence="1">
    <location>
        <begin position="15"/>
        <end position="42"/>
    </location>
</feature>
<feature type="domain" description="CWF21" evidence="2">
    <location>
        <begin position="106"/>
        <end position="151"/>
    </location>
</feature>
<sequence>MPFFIIIPLLWMENFFSLLIVAFYSSFLCLFHFVQVCGFAMYNGIESVSVKGTGLSGYVQRSKAAISQLSKFTPVEYTDDVPTAAVNPLEALRSAKENRELAARLQRHEALRSIKLRVFLYREERTASGVAVDVVDRECQTLRDSLMRNYMDEVGEARRVEKEAAQKTAEKFAAAFRVKQGAVGDAFDRAQREAERRAAEEERRRAMEQKIAERVKRIKGEKERDGH</sequence>
<reference evidence="3 4" key="1">
    <citation type="journal article" date="2019" name="Genome Biol. Evol.">
        <title>Nanopore Sequencing Significantly Improves Genome Assembly of the Protozoan Parasite Trypanosoma cruzi.</title>
        <authorList>
            <person name="Diaz-Viraque F."/>
            <person name="Pita S."/>
            <person name="Greif G."/>
            <person name="de Souza R.C.M."/>
            <person name="Iraola G."/>
            <person name="Robello C."/>
        </authorList>
    </citation>
    <scope>NUCLEOTIDE SEQUENCE [LARGE SCALE GENOMIC DNA]</scope>
    <source>
        <strain evidence="3 4">Berenice</strain>
    </source>
</reference>
<gene>
    <name evidence="3" type="ORF">ECC02_006624</name>
</gene>
<evidence type="ECO:0000313" key="3">
    <source>
        <dbReference type="EMBL" id="KAF5220320.1"/>
    </source>
</evidence>
<evidence type="ECO:0000259" key="2">
    <source>
        <dbReference type="SMART" id="SM01115"/>
    </source>
</evidence>
<dbReference type="CDD" id="cd21372">
    <property type="entry name" value="cwf21_CWC21-like"/>
    <property type="match status" value="1"/>
</dbReference>
<dbReference type="InterPro" id="IPR013170">
    <property type="entry name" value="mRNA_splic_Cwf21_dom"/>
</dbReference>
<dbReference type="Proteomes" id="UP000583944">
    <property type="component" value="Unassembled WGS sequence"/>
</dbReference>
<dbReference type="VEuPathDB" id="TriTrypDB:ECC02_006624"/>
<dbReference type="EMBL" id="JABDHM010000053">
    <property type="protein sequence ID" value="KAF5220320.1"/>
    <property type="molecule type" value="Genomic_DNA"/>
</dbReference>
<keyword evidence="1" id="KW-0472">Membrane</keyword>
<comment type="caution">
    <text evidence="3">The sequence shown here is derived from an EMBL/GenBank/DDBJ whole genome shotgun (WGS) entry which is preliminary data.</text>
</comment>
<evidence type="ECO:0000256" key="1">
    <source>
        <dbReference type="SAM" id="Phobius"/>
    </source>
</evidence>
<proteinExistence type="predicted"/>
<organism evidence="3 4">
    <name type="scientific">Trypanosoma cruzi</name>
    <dbReference type="NCBI Taxonomy" id="5693"/>
    <lineage>
        <taxon>Eukaryota</taxon>
        <taxon>Discoba</taxon>
        <taxon>Euglenozoa</taxon>
        <taxon>Kinetoplastea</taxon>
        <taxon>Metakinetoplastina</taxon>
        <taxon>Trypanosomatida</taxon>
        <taxon>Trypanosomatidae</taxon>
        <taxon>Trypanosoma</taxon>
        <taxon>Schizotrypanum</taxon>
    </lineage>
</organism>
<keyword evidence="1" id="KW-0812">Transmembrane</keyword>
<dbReference type="SMART" id="SM01115">
    <property type="entry name" value="cwf21"/>
    <property type="match status" value="1"/>
</dbReference>
<protein>
    <recommendedName>
        <fullName evidence="2">CWF21 domain-containing protein</fullName>
    </recommendedName>
</protein>
<dbReference type="VEuPathDB" id="TriTrypDB:BCY84_12030"/>